<dbReference type="GO" id="GO:0005737">
    <property type="term" value="C:cytoplasm"/>
    <property type="evidence" value="ECO:0007669"/>
    <property type="project" value="TreeGrafter"/>
</dbReference>
<reference evidence="3 4" key="1">
    <citation type="journal article" date="2016" name="Nat. Commun.">
        <title>Thousands of microbial genomes shed light on interconnected biogeochemical processes in an aquifer system.</title>
        <authorList>
            <person name="Anantharaman K."/>
            <person name="Brown C.T."/>
            <person name="Hug L.A."/>
            <person name="Sharon I."/>
            <person name="Castelle C.J."/>
            <person name="Probst A.J."/>
            <person name="Thomas B.C."/>
            <person name="Singh A."/>
            <person name="Wilkins M.J."/>
            <person name="Karaoz U."/>
            <person name="Brodie E.L."/>
            <person name="Williams K.H."/>
            <person name="Hubbard S.S."/>
            <person name="Banfield J.F."/>
        </authorList>
    </citation>
    <scope>NUCLEOTIDE SEQUENCE [LARGE SCALE GENOMIC DNA]</scope>
</reference>
<dbReference type="PANTHER" id="PTHR12835">
    <property type="entry name" value="BIOTIN PROTEIN LIGASE"/>
    <property type="match status" value="1"/>
</dbReference>
<evidence type="ECO:0000313" key="4">
    <source>
        <dbReference type="Proteomes" id="UP000177309"/>
    </source>
</evidence>
<dbReference type="PANTHER" id="PTHR12835:SF5">
    <property type="entry name" value="BIOTIN--PROTEIN LIGASE"/>
    <property type="match status" value="1"/>
</dbReference>
<feature type="domain" description="BPL/LPL catalytic" evidence="2">
    <location>
        <begin position="1"/>
        <end position="179"/>
    </location>
</feature>
<dbReference type="AlphaFoldDB" id="A0A1F4TMS6"/>
<name>A0A1F4TMS6_UNCSA</name>
<dbReference type="SUPFAM" id="SSF55681">
    <property type="entry name" value="Class II aaRS and biotin synthetases"/>
    <property type="match status" value="1"/>
</dbReference>
<proteinExistence type="predicted"/>
<dbReference type="InterPro" id="IPR045864">
    <property type="entry name" value="aa-tRNA-synth_II/BPL/LPL"/>
</dbReference>
<comment type="caution">
    <text evidence="3">The sequence shown here is derived from an EMBL/GenBank/DDBJ whole genome shotgun (WGS) entry which is preliminary data.</text>
</comment>
<dbReference type="CDD" id="cd16442">
    <property type="entry name" value="BPL"/>
    <property type="match status" value="1"/>
</dbReference>
<dbReference type="GO" id="GO:0004077">
    <property type="term" value="F:biotin--[biotin carboxyl-carrier protein] ligase activity"/>
    <property type="evidence" value="ECO:0007669"/>
    <property type="project" value="InterPro"/>
</dbReference>
<accession>A0A1F4TMS6</accession>
<dbReference type="Gene3D" id="3.30.930.10">
    <property type="entry name" value="Bira Bifunctional Protein, Domain 2"/>
    <property type="match status" value="1"/>
</dbReference>
<dbReference type="Pfam" id="PF03099">
    <property type="entry name" value="BPL_LplA_LipB"/>
    <property type="match status" value="1"/>
</dbReference>
<sequence length="183" mass="19843">MIIGKKIIYYDQIDSTNDESKRLIKTGLLEGTVIIAKTQSQGRGKPGSSWFSAGGLGIYLSVIVKPFKNPNDLGSITLIGARAVVATIDKVAGLKAEIKVPNDVLLNGKKICGILVERVASGEVVIGIGLNVNQQQNNFPQELKEKATSLKIVTGQDYDLTKVIEILLLDLEVEYLAYLNKLC</sequence>
<dbReference type="Proteomes" id="UP000177309">
    <property type="component" value="Unassembled WGS sequence"/>
</dbReference>
<evidence type="ECO:0000256" key="1">
    <source>
        <dbReference type="ARBA" id="ARBA00022598"/>
    </source>
</evidence>
<keyword evidence="1 3" id="KW-0436">Ligase</keyword>
<dbReference type="EMBL" id="MEUI01000024">
    <property type="protein sequence ID" value="OGC34025.1"/>
    <property type="molecule type" value="Genomic_DNA"/>
</dbReference>
<evidence type="ECO:0000259" key="2">
    <source>
        <dbReference type="PROSITE" id="PS51733"/>
    </source>
</evidence>
<protein>
    <submittedName>
        <fullName evidence="3">Biotin--[acetyl-CoA-carboxylase] ligase</fullName>
    </submittedName>
</protein>
<gene>
    <name evidence="3" type="ORF">A2462_01555</name>
</gene>
<dbReference type="NCBIfam" id="TIGR00121">
    <property type="entry name" value="birA_ligase"/>
    <property type="match status" value="1"/>
</dbReference>
<dbReference type="PROSITE" id="PS51733">
    <property type="entry name" value="BPL_LPL_CATALYTIC"/>
    <property type="match status" value="1"/>
</dbReference>
<organism evidence="3 4">
    <name type="scientific">candidate division WOR-1 bacterium RIFOXYC2_FULL_41_25</name>
    <dbReference type="NCBI Taxonomy" id="1802586"/>
    <lineage>
        <taxon>Bacteria</taxon>
        <taxon>Bacillati</taxon>
        <taxon>Saganbacteria</taxon>
    </lineage>
</organism>
<evidence type="ECO:0000313" key="3">
    <source>
        <dbReference type="EMBL" id="OGC34025.1"/>
    </source>
</evidence>
<dbReference type="InterPro" id="IPR004408">
    <property type="entry name" value="Biotin_CoA_COase_ligase"/>
</dbReference>
<dbReference type="InterPro" id="IPR004143">
    <property type="entry name" value="BPL_LPL_catalytic"/>
</dbReference>